<dbReference type="EMBL" id="FQVN01000001">
    <property type="protein sequence ID" value="SHE50412.1"/>
    <property type="molecule type" value="Genomic_DNA"/>
</dbReference>
<dbReference type="Pfam" id="PF11716">
    <property type="entry name" value="MDMPI_N"/>
    <property type="match status" value="1"/>
</dbReference>
<name>A0A1M4U0X0_STRHI</name>
<dbReference type="SUPFAM" id="SSF109854">
    <property type="entry name" value="DinB/YfiT-like putative metalloenzymes"/>
    <property type="match status" value="1"/>
</dbReference>
<dbReference type="Gene3D" id="1.20.120.450">
    <property type="entry name" value="dinb family like domain"/>
    <property type="match status" value="1"/>
</dbReference>
<feature type="domain" description="Mycothiol-dependent maleylpyruvate isomerase metal-binding" evidence="1">
    <location>
        <begin position="9"/>
        <end position="122"/>
    </location>
</feature>
<accession>A0A1M4U0X0</accession>
<keyword evidence="3" id="KW-1185">Reference proteome</keyword>
<evidence type="ECO:0000259" key="1">
    <source>
        <dbReference type="Pfam" id="PF11716"/>
    </source>
</evidence>
<dbReference type="Proteomes" id="UP000184501">
    <property type="component" value="Unassembled WGS sequence"/>
</dbReference>
<dbReference type="InterPro" id="IPR034660">
    <property type="entry name" value="DinB/YfiT-like"/>
</dbReference>
<gene>
    <name evidence="2" type="ORF">SAMN05444320_101262</name>
</gene>
<dbReference type="NCBIfam" id="TIGR03086">
    <property type="entry name" value="TIGR03086 family metal-binding protein"/>
    <property type="match status" value="1"/>
</dbReference>
<dbReference type="InterPro" id="IPR017520">
    <property type="entry name" value="CHP03086"/>
</dbReference>
<evidence type="ECO:0000313" key="3">
    <source>
        <dbReference type="Proteomes" id="UP000184501"/>
    </source>
</evidence>
<dbReference type="GO" id="GO:0046872">
    <property type="term" value="F:metal ion binding"/>
    <property type="evidence" value="ECO:0007669"/>
    <property type="project" value="InterPro"/>
</dbReference>
<dbReference type="AlphaFoldDB" id="A0A1M4U0X0"/>
<organism evidence="2 3">
    <name type="scientific">Streptoalloteichus hindustanus</name>
    <dbReference type="NCBI Taxonomy" id="2017"/>
    <lineage>
        <taxon>Bacteria</taxon>
        <taxon>Bacillati</taxon>
        <taxon>Actinomycetota</taxon>
        <taxon>Actinomycetes</taxon>
        <taxon>Pseudonocardiales</taxon>
        <taxon>Pseudonocardiaceae</taxon>
        <taxon>Streptoalloteichus</taxon>
    </lineage>
</organism>
<proteinExistence type="predicted"/>
<protein>
    <submittedName>
        <fullName evidence="2">TIGR03086 family protein</fullName>
    </submittedName>
</protein>
<dbReference type="NCBIfam" id="TIGR03083">
    <property type="entry name" value="maleylpyruvate isomerase family mycothiol-dependent enzyme"/>
    <property type="match status" value="1"/>
</dbReference>
<dbReference type="InterPro" id="IPR024344">
    <property type="entry name" value="MDMPI_metal-binding"/>
</dbReference>
<dbReference type="STRING" id="2017.SAMN05444320_101262"/>
<dbReference type="RefSeq" id="WP_073479463.1">
    <property type="nucleotide sequence ID" value="NZ_FQVN01000001.1"/>
</dbReference>
<dbReference type="InterPro" id="IPR017517">
    <property type="entry name" value="Maleyloyr_isom"/>
</dbReference>
<sequence length="185" mass="19555">MKTSSLLAVARDRALPVVAAISDDQLGLPTPCAEYTVADLLDHLLHVVVEFQELAVKRDADFSSTPRYPDWRARFPVETEALVQAWATPGADVGVTGLMALPATTVGAMALLDLTVHAWDLARATGQDFTPDQDVVDAVAKLVAEIGPMARESKVFGEPLDVAAHASPVESLIAATGRDPGWSAG</sequence>
<dbReference type="OrthoDB" id="5185819at2"/>
<evidence type="ECO:0000313" key="2">
    <source>
        <dbReference type="EMBL" id="SHE50412.1"/>
    </source>
</evidence>
<reference evidence="2 3" key="1">
    <citation type="submission" date="2016-11" db="EMBL/GenBank/DDBJ databases">
        <authorList>
            <person name="Jaros S."/>
            <person name="Januszkiewicz K."/>
            <person name="Wedrychowicz H."/>
        </authorList>
    </citation>
    <scope>NUCLEOTIDE SEQUENCE [LARGE SCALE GENOMIC DNA]</scope>
    <source>
        <strain evidence="2 3">DSM 44523</strain>
    </source>
</reference>